<dbReference type="PANTHER" id="PTHR34773">
    <property type="entry name" value="FLAGELLAR SECRETION CHAPERONE FLIS"/>
    <property type="match status" value="1"/>
</dbReference>
<comment type="caution">
    <text evidence="8">The sequence shown here is derived from an EMBL/GenBank/DDBJ whole genome shotgun (WGS) entry which is preliminary data.</text>
</comment>
<keyword evidence="8" id="KW-0969">Cilium</keyword>
<dbReference type="PIRSF" id="PIRSF039090">
    <property type="entry name" value="Flis"/>
    <property type="match status" value="1"/>
</dbReference>
<evidence type="ECO:0000256" key="3">
    <source>
        <dbReference type="ARBA" id="ARBA00022490"/>
    </source>
</evidence>
<proteinExistence type="inferred from homology"/>
<keyword evidence="5" id="KW-0143">Chaperone</keyword>
<reference evidence="8 9" key="1">
    <citation type="submission" date="2024-09" db="EMBL/GenBank/DDBJ databases">
        <authorList>
            <person name="Sun Q."/>
            <person name="Mori K."/>
        </authorList>
    </citation>
    <scope>NUCLEOTIDE SEQUENCE [LARGE SCALE GENOMIC DNA]</scope>
    <source>
        <strain evidence="8 9">ATCC 51285</strain>
    </source>
</reference>
<evidence type="ECO:0000256" key="1">
    <source>
        <dbReference type="ARBA" id="ARBA00004514"/>
    </source>
</evidence>
<dbReference type="InterPro" id="IPR036584">
    <property type="entry name" value="FliS_sf"/>
</dbReference>
<sequence length="150" mass="16772">MMMKKGIQAYKAVGLKNELPEADPHRVIQMLYSGLLDKLAYAKGCIERRDFVGKSEHISKAIGILTSLQTSLDMKAGGEISANLFELYAFMVDRLSEATVKNDTAMIDEVARTLIPIKEAWDQIPEEAKAEGYRQRQQLGELDLEPRAGE</sequence>
<accession>A0ABV5ZHR0</accession>
<gene>
    <name evidence="8" type="primary">fliS</name>
    <name evidence="8" type="ORF">ACFFLH_14550</name>
</gene>
<dbReference type="CDD" id="cd16098">
    <property type="entry name" value="FliS"/>
    <property type="match status" value="1"/>
</dbReference>
<dbReference type="RefSeq" id="WP_211249519.1">
    <property type="nucleotide sequence ID" value="NZ_JAUESS010000008.1"/>
</dbReference>
<dbReference type="InterPro" id="IPR003713">
    <property type="entry name" value="FliS"/>
</dbReference>
<evidence type="ECO:0000256" key="6">
    <source>
        <dbReference type="PIRNR" id="PIRNR039090"/>
    </source>
</evidence>
<evidence type="ECO:0000256" key="2">
    <source>
        <dbReference type="ARBA" id="ARBA00008787"/>
    </source>
</evidence>
<feature type="region of interest" description="Disordered" evidence="7">
    <location>
        <begin position="128"/>
        <end position="150"/>
    </location>
</feature>
<name>A0ABV5ZHR0_9GAMM</name>
<keyword evidence="8" id="KW-0966">Cell projection</keyword>
<comment type="subcellular location">
    <subcellularLocation>
        <location evidence="1 6">Cytoplasm</location>
        <location evidence="1 6">Cytosol</location>
    </subcellularLocation>
</comment>
<dbReference type="EMBL" id="JBHLZN010000005">
    <property type="protein sequence ID" value="MFB9887639.1"/>
    <property type="molecule type" value="Genomic_DNA"/>
</dbReference>
<keyword evidence="3 6" id="KW-0963">Cytoplasm</keyword>
<keyword evidence="9" id="KW-1185">Reference proteome</keyword>
<comment type="similarity">
    <text evidence="2 6">Belongs to the FliS family.</text>
</comment>
<organism evidence="8 9">
    <name type="scientific">Balneatrix alpica</name>
    <dbReference type="NCBI Taxonomy" id="75684"/>
    <lineage>
        <taxon>Bacteria</taxon>
        <taxon>Pseudomonadati</taxon>
        <taxon>Pseudomonadota</taxon>
        <taxon>Gammaproteobacteria</taxon>
        <taxon>Oceanospirillales</taxon>
        <taxon>Balneatrichaceae</taxon>
        <taxon>Balneatrix</taxon>
    </lineage>
</organism>
<dbReference type="SUPFAM" id="SSF101116">
    <property type="entry name" value="Flagellar export chaperone FliS"/>
    <property type="match status" value="1"/>
</dbReference>
<dbReference type="NCBIfam" id="TIGR00208">
    <property type="entry name" value="fliS"/>
    <property type="match status" value="1"/>
</dbReference>
<evidence type="ECO:0000313" key="8">
    <source>
        <dbReference type="EMBL" id="MFB9887639.1"/>
    </source>
</evidence>
<dbReference type="Gene3D" id="1.20.120.340">
    <property type="entry name" value="Flagellar protein FliS"/>
    <property type="match status" value="1"/>
</dbReference>
<keyword evidence="4 6" id="KW-1005">Bacterial flagellum biogenesis</keyword>
<dbReference type="Proteomes" id="UP001589628">
    <property type="component" value="Unassembled WGS sequence"/>
</dbReference>
<keyword evidence="8" id="KW-0282">Flagellum</keyword>
<evidence type="ECO:0000256" key="5">
    <source>
        <dbReference type="ARBA" id="ARBA00023186"/>
    </source>
</evidence>
<evidence type="ECO:0000256" key="4">
    <source>
        <dbReference type="ARBA" id="ARBA00022795"/>
    </source>
</evidence>
<dbReference type="Pfam" id="PF02561">
    <property type="entry name" value="FliS"/>
    <property type="match status" value="1"/>
</dbReference>
<protein>
    <recommendedName>
        <fullName evidence="6">Flagellar secretion chaperone FliS</fullName>
    </recommendedName>
</protein>
<dbReference type="PANTHER" id="PTHR34773:SF1">
    <property type="entry name" value="FLAGELLAR SECRETION CHAPERONE FLIS"/>
    <property type="match status" value="1"/>
</dbReference>
<evidence type="ECO:0000256" key="7">
    <source>
        <dbReference type="SAM" id="MobiDB-lite"/>
    </source>
</evidence>
<evidence type="ECO:0000313" key="9">
    <source>
        <dbReference type="Proteomes" id="UP001589628"/>
    </source>
</evidence>